<gene>
    <name evidence="3" type="ORF">Ahy_A07g035366</name>
</gene>
<evidence type="ECO:0000313" key="3">
    <source>
        <dbReference type="EMBL" id="RYR49076.1"/>
    </source>
</evidence>
<dbReference type="InterPro" id="IPR002156">
    <property type="entry name" value="RNaseH_domain"/>
</dbReference>
<feature type="region of interest" description="Disordered" evidence="1">
    <location>
        <begin position="136"/>
        <end position="170"/>
    </location>
</feature>
<feature type="domain" description="RNase H type-1" evidence="2">
    <location>
        <begin position="741"/>
        <end position="871"/>
    </location>
</feature>
<dbReference type="InterPro" id="IPR005135">
    <property type="entry name" value="Endo/exonuclease/phosphatase"/>
</dbReference>
<feature type="region of interest" description="Disordered" evidence="1">
    <location>
        <begin position="371"/>
        <end position="394"/>
    </location>
</feature>
<feature type="region of interest" description="Disordered" evidence="1">
    <location>
        <begin position="271"/>
        <end position="291"/>
    </location>
</feature>
<accession>A0A445CDQ3</accession>
<dbReference type="PROSITE" id="PS50879">
    <property type="entry name" value="RNASE_H_1"/>
    <property type="match status" value="1"/>
</dbReference>
<dbReference type="Gene3D" id="3.30.420.10">
    <property type="entry name" value="Ribonuclease H-like superfamily/Ribonuclease H"/>
    <property type="match status" value="1"/>
</dbReference>
<reference evidence="3 4" key="1">
    <citation type="submission" date="2019-01" db="EMBL/GenBank/DDBJ databases">
        <title>Sequencing of cultivated peanut Arachis hypogaea provides insights into genome evolution and oil improvement.</title>
        <authorList>
            <person name="Chen X."/>
        </authorList>
    </citation>
    <scope>NUCLEOTIDE SEQUENCE [LARGE SCALE GENOMIC DNA]</scope>
    <source>
        <strain evidence="4">cv. Fuhuasheng</strain>
        <tissue evidence="3">Leaves</tissue>
    </source>
</reference>
<organism evidence="3 4">
    <name type="scientific">Arachis hypogaea</name>
    <name type="common">Peanut</name>
    <dbReference type="NCBI Taxonomy" id="3818"/>
    <lineage>
        <taxon>Eukaryota</taxon>
        <taxon>Viridiplantae</taxon>
        <taxon>Streptophyta</taxon>
        <taxon>Embryophyta</taxon>
        <taxon>Tracheophyta</taxon>
        <taxon>Spermatophyta</taxon>
        <taxon>Magnoliopsida</taxon>
        <taxon>eudicotyledons</taxon>
        <taxon>Gunneridae</taxon>
        <taxon>Pentapetalae</taxon>
        <taxon>rosids</taxon>
        <taxon>fabids</taxon>
        <taxon>Fabales</taxon>
        <taxon>Fabaceae</taxon>
        <taxon>Papilionoideae</taxon>
        <taxon>50 kb inversion clade</taxon>
        <taxon>dalbergioids sensu lato</taxon>
        <taxon>Dalbergieae</taxon>
        <taxon>Pterocarpus clade</taxon>
        <taxon>Arachis</taxon>
    </lineage>
</organism>
<comment type="caution">
    <text evidence="3">The sequence shown here is derived from an EMBL/GenBank/DDBJ whole genome shotgun (WGS) entry which is preliminary data.</text>
</comment>
<keyword evidence="4" id="KW-1185">Reference proteome</keyword>
<feature type="compositionally biased region" description="Basic and acidic residues" evidence="1">
    <location>
        <begin position="42"/>
        <end position="51"/>
    </location>
</feature>
<feature type="compositionally biased region" description="Polar residues" evidence="1">
    <location>
        <begin position="186"/>
        <end position="202"/>
    </location>
</feature>
<feature type="region of interest" description="Disordered" evidence="1">
    <location>
        <begin position="1"/>
        <end position="108"/>
    </location>
</feature>
<dbReference type="EMBL" id="SDMP01000007">
    <property type="protein sequence ID" value="RYR49076.1"/>
    <property type="molecule type" value="Genomic_DNA"/>
</dbReference>
<dbReference type="Proteomes" id="UP000289738">
    <property type="component" value="Chromosome A07"/>
</dbReference>
<dbReference type="GO" id="GO:0003676">
    <property type="term" value="F:nucleic acid binding"/>
    <property type="evidence" value="ECO:0007669"/>
    <property type="project" value="InterPro"/>
</dbReference>
<sequence length="899" mass="100418">MIEKSSTRVSTQEDDLVQRSTKKVKTRGEVDLNQPSENMEIVQHEEPRAEPGKGSYKDTLLTSPGLEEDHSASLDMDDDDPNPEDKWYRNDDDREDDGKPFNPCPKIPVSKEEFEEWCKPWKNALIVKVLGKPDTLQGGAPTTNVADENGRLTDQQNLRDPSNGKANPDFGPWMLVKKFNNRRKSQFGQKQSHANRDTTNFHNTDEGISHKGNITNLGSRFDILQENNPGLVQGSENEAVVGQDIIGKTEQQFTQAQSETETTQVQRRVIKPGAGQESATKSAKGKEKSAELEGMEMVVSEHMKRMVQDRWEAFKFSKGNQTTLEGHIVRENLIFNHEKHLQPPNSCMGSSEYRGNHLKLLDVAMADAGGSGKLEASSPQDQGGPLLGSRNRRGVGSKTFPSLIRDLRHEYGANMFFLLETHVSGVRGNQIRDKIGFDKSFVVDAVGHAGGIWCLWDSSVWSVDVIEHDKQYVHLKVSGNNSMPWLITAVYGSPQRVTRRTLWQALKSYADNINLPWCLLGDFNAMLNNYEKSGGALSNGHGACKEFQECVSTCGLVDLGYAGWAYTWKRGNLAERLDRGLSNLDWQIAFPEALVKHMPMLKSDHSPICLQLSPVSMQNRGRRPFRFLAAWITHPDFGNAIRFWDHYWVPGVGRLRDSAIQWLYQNLTTNKNWNCLFGVALSSIWYLRNKLVFNGESAHVNTAVNQIKARSEEFLSLTRSSLKPQKSQAAGESLIRWSCPEEGCVKVNVDGSWFGHTRNAACGGVFRNSDGRFLQGFSCNLGNCSIMHAELWAVIHGLSIATTKGYQCLFVESDSAEAINFINRGCSPTHPCAPLVQDIRGLAARIQKITWLHSLREANSVADLLAKKGQELPIGLHLFDKAPPLLTMLFCVTVSRPLG</sequence>
<name>A0A445CDQ3_ARAHY</name>
<evidence type="ECO:0000313" key="4">
    <source>
        <dbReference type="Proteomes" id="UP000289738"/>
    </source>
</evidence>
<proteinExistence type="predicted"/>
<dbReference type="GO" id="GO:0004523">
    <property type="term" value="F:RNA-DNA hybrid ribonuclease activity"/>
    <property type="evidence" value="ECO:0007669"/>
    <property type="project" value="InterPro"/>
</dbReference>
<protein>
    <recommendedName>
        <fullName evidence="2">RNase H type-1 domain-containing protein</fullName>
    </recommendedName>
</protein>
<dbReference type="InterPro" id="IPR053151">
    <property type="entry name" value="RNase_H-like"/>
</dbReference>
<dbReference type="SUPFAM" id="SSF56219">
    <property type="entry name" value="DNase I-like"/>
    <property type="match status" value="1"/>
</dbReference>
<dbReference type="InterPro" id="IPR012337">
    <property type="entry name" value="RNaseH-like_sf"/>
</dbReference>
<dbReference type="PANTHER" id="PTHR47723">
    <property type="entry name" value="OS05G0353850 PROTEIN"/>
    <property type="match status" value="1"/>
</dbReference>
<feature type="region of interest" description="Disordered" evidence="1">
    <location>
        <begin position="186"/>
        <end position="213"/>
    </location>
</feature>
<dbReference type="Gene3D" id="3.60.10.10">
    <property type="entry name" value="Endonuclease/exonuclease/phosphatase"/>
    <property type="match status" value="1"/>
</dbReference>
<dbReference type="SUPFAM" id="SSF53098">
    <property type="entry name" value="Ribonuclease H-like"/>
    <property type="match status" value="1"/>
</dbReference>
<dbReference type="PANTHER" id="PTHR47723:SF19">
    <property type="entry name" value="POLYNUCLEOTIDYL TRANSFERASE, RIBONUCLEASE H-LIKE SUPERFAMILY PROTEIN"/>
    <property type="match status" value="1"/>
</dbReference>
<evidence type="ECO:0000256" key="1">
    <source>
        <dbReference type="SAM" id="MobiDB-lite"/>
    </source>
</evidence>
<evidence type="ECO:0000259" key="2">
    <source>
        <dbReference type="PROSITE" id="PS50879"/>
    </source>
</evidence>
<feature type="compositionally biased region" description="Polar residues" evidence="1">
    <location>
        <begin position="140"/>
        <end position="160"/>
    </location>
</feature>
<dbReference type="Pfam" id="PF03372">
    <property type="entry name" value="Exo_endo_phos"/>
    <property type="match status" value="1"/>
</dbReference>
<dbReference type="STRING" id="3818.A0A445CDQ3"/>
<dbReference type="InterPro" id="IPR036397">
    <property type="entry name" value="RNaseH_sf"/>
</dbReference>
<dbReference type="AlphaFoldDB" id="A0A445CDQ3"/>
<dbReference type="InterPro" id="IPR044730">
    <property type="entry name" value="RNase_H-like_dom_plant"/>
</dbReference>
<dbReference type="InterPro" id="IPR036691">
    <property type="entry name" value="Endo/exonu/phosph_ase_sf"/>
</dbReference>
<dbReference type="Pfam" id="PF13456">
    <property type="entry name" value="RVT_3"/>
    <property type="match status" value="1"/>
</dbReference>
<feature type="compositionally biased region" description="Basic and acidic residues" evidence="1">
    <location>
        <begin position="83"/>
        <end position="99"/>
    </location>
</feature>
<dbReference type="CDD" id="cd06222">
    <property type="entry name" value="RNase_H_like"/>
    <property type="match status" value="1"/>
</dbReference>